<dbReference type="GeneID" id="79314036"/>
<dbReference type="EMBL" id="JBHTBF010000002">
    <property type="protein sequence ID" value="MFC7316246.1"/>
    <property type="molecule type" value="Genomic_DNA"/>
</dbReference>
<protein>
    <recommendedName>
        <fullName evidence="3">PRC-barrel domain containing protein</fullName>
    </recommendedName>
</protein>
<comment type="caution">
    <text evidence="1">The sequence shown here is derived from an EMBL/GenBank/DDBJ whole genome shotgun (WGS) entry which is preliminary data.</text>
</comment>
<reference evidence="1 2" key="1">
    <citation type="journal article" date="2019" name="Int. J. Syst. Evol. Microbiol.">
        <title>The Global Catalogue of Microorganisms (GCM) 10K type strain sequencing project: providing services to taxonomists for standard genome sequencing and annotation.</title>
        <authorList>
            <consortium name="The Broad Institute Genomics Platform"/>
            <consortium name="The Broad Institute Genome Sequencing Center for Infectious Disease"/>
            <person name="Wu L."/>
            <person name="Ma J."/>
        </authorList>
    </citation>
    <scope>NUCLEOTIDE SEQUENCE [LARGE SCALE GENOMIC DNA]</scope>
    <source>
        <strain evidence="1 2">PSR21</strain>
    </source>
</reference>
<proteinExistence type="predicted"/>
<evidence type="ECO:0000313" key="1">
    <source>
        <dbReference type="EMBL" id="MFC7316246.1"/>
    </source>
</evidence>
<dbReference type="RefSeq" id="WP_276304493.1">
    <property type="nucleotide sequence ID" value="NZ_CP119992.1"/>
</dbReference>
<evidence type="ECO:0008006" key="3">
    <source>
        <dbReference type="Google" id="ProtNLM"/>
    </source>
</evidence>
<evidence type="ECO:0000313" key="2">
    <source>
        <dbReference type="Proteomes" id="UP001596547"/>
    </source>
</evidence>
<dbReference type="AlphaFoldDB" id="A0ABD6A6P4"/>
<dbReference type="Proteomes" id="UP001596547">
    <property type="component" value="Unassembled WGS sequence"/>
</dbReference>
<keyword evidence="2" id="KW-1185">Reference proteome</keyword>
<sequence length="79" mass="8730">MPDDFSEEQVGKRVVSQTGEEIGTVRDVRGGDLHVTVEGDVDADLLDELGWDGTVEQDAHHLPGRYVANVDEDTIRLRV</sequence>
<gene>
    <name evidence="1" type="ORF">ACFQPE_05480</name>
</gene>
<accession>A0ABD6A6P4</accession>
<organism evidence="1 2">
    <name type="scientific">Halomarina halobia</name>
    <dbReference type="NCBI Taxonomy" id="3033386"/>
    <lineage>
        <taxon>Archaea</taxon>
        <taxon>Methanobacteriati</taxon>
        <taxon>Methanobacteriota</taxon>
        <taxon>Stenosarchaea group</taxon>
        <taxon>Halobacteria</taxon>
        <taxon>Halobacteriales</taxon>
        <taxon>Natronomonadaceae</taxon>
        <taxon>Halomarina</taxon>
    </lineage>
</organism>
<name>A0ABD6A6P4_9EURY</name>